<dbReference type="AlphaFoldDB" id="A0A2I0VMZ8"/>
<accession>A0A2I0VMZ8</accession>
<organism evidence="1 2">
    <name type="scientific">Dendrobium catenatum</name>
    <dbReference type="NCBI Taxonomy" id="906689"/>
    <lineage>
        <taxon>Eukaryota</taxon>
        <taxon>Viridiplantae</taxon>
        <taxon>Streptophyta</taxon>
        <taxon>Embryophyta</taxon>
        <taxon>Tracheophyta</taxon>
        <taxon>Spermatophyta</taxon>
        <taxon>Magnoliopsida</taxon>
        <taxon>Liliopsida</taxon>
        <taxon>Asparagales</taxon>
        <taxon>Orchidaceae</taxon>
        <taxon>Epidendroideae</taxon>
        <taxon>Malaxideae</taxon>
        <taxon>Dendrobiinae</taxon>
        <taxon>Dendrobium</taxon>
    </lineage>
</organism>
<proteinExistence type="predicted"/>
<evidence type="ECO:0000313" key="1">
    <source>
        <dbReference type="EMBL" id="PKU64778.1"/>
    </source>
</evidence>
<sequence length="73" mass="8167">MIVFVTKVLMPKQIDCSSSRFLPLSIFSGELGTRGFLVEILNAKLLSLSILGELLLLKPMAGSRNDLFDWRIL</sequence>
<keyword evidence="2" id="KW-1185">Reference proteome</keyword>
<dbReference type="Proteomes" id="UP000233837">
    <property type="component" value="Unassembled WGS sequence"/>
</dbReference>
<protein>
    <submittedName>
        <fullName evidence="1">Uncharacterized protein</fullName>
    </submittedName>
</protein>
<reference evidence="1 2" key="1">
    <citation type="journal article" date="2016" name="Sci. Rep.">
        <title>The Dendrobium catenatum Lindl. genome sequence provides insights into polysaccharide synthase, floral development and adaptive evolution.</title>
        <authorList>
            <person name="Zhang G.Q."/>
            <person name="Xu Q."/>
            <person name="Bian C."/>
            <person name="Tsai W.C."/>
            <person name="Yeh C.M."/>
            <person name="Liu K.W."/>
            <person name="Yoshida K."/>
            <person name="Zhang L.S."/>
            <person name="Chang S.B."/>
            <person name="Chen F."/>
            <person name="Shi Y."/>
            <person name="Su Y.Y."/>
            <person name="Zhang Y.Q."/>
            <person name="Chen L.J."/>
            <person name="Yin Y."/>
            <person name="Lin M."/>
            <person name="Huang H."/>
            <person name="Deng H."/>
            <person name="Wang Z.W."/>
            <person name="Zhu S.L."/>
            <person name="Zhao X."/>
            <person name="Deng C."/>
            <person name="Niu S.C."/>
            <person name="Huang J."/>
            <person name="Wang M."/>
            <person name="Liu G.H."/>
            <person name="Yang H.J."/>
            <person name="Xiao X.J."/>
            <person name="Hsiao Y.Y."/>
            <person name="Wu W.L."/>
            <person name="Chen Y.Y."/>
            <person name="Mitsuda N."/>
            <person name="Ohme-Takagi M."/>
            <person name="Luo Y.B."/>
            <person name="Van de Peer Y."/>
            <person name="Liu Z.J."/>
        </authorList>
    </citation>
    <scope>NUCLEOTIDE SEQUENCE [LARGE SCALE GENOMIC DNA]</scope>
    <source>
        <tissue evidence="1">The whole plant</tissue>
    </source>
</reference>
<reference evidence="1 2" key="2">
    <citation type="journal article" date="2017" name="Nature">
        <title>The Apostasia genome and the evolution of orchids.</title>
        <authorList>
            <person name="Zhang G.Q."/>
            <person name="Liu K.W."/>
            <person name="Li Z."/>
            <person name="Lohaus R."/>
            <person name="Hsiao Y.Y."/>
            <person name="Niu S.C."/>
            <person name="Wang J.Y."/>
            <person name="Lin Y.C."/>
            <person name="Xu Q."/>
            <person name="Chen L.J."/>
            <person name="Yoshida K."/>
            <person name="Fujiwara S."/>
            <person name="Wang Z.W."/>
            <person name="Zhang Y.Q."/>
            <person name="Mitsuda N."/>
            <person name="Wang M."/>
            <person name="Liu G.H."/>
            <person name="Pecoraro L."/>
            <person name="Huang H.X."/>
            <person name="Xiao X.J."/>
            <person name="Lin M."/>
            <person name="Wu X.Y."/>
            <person name="Wu W.L."/>
            <person name="Chen Y.Y."/>
            <person name="Chang S.B."/>
            <person name="Sakamoto S."/>
            <person name="Ohme-Takagi M."/>
            <person name="Yagi M."/>
            <person name="Zeng S.J."/>
            <person name="Shen C.Y."/>
            <person name="Yeh C.M."/>
            <person name="Luo Y.B."/>
            <person name="Tsai W.C."/>
            <person name="Van de Peer Y."/>
            <person name="Liu Z.J."/>
        </authorList>
    </citation>
    <scope>NUCLEOTIDE SEQUENCE [LARGE SCALE GENOMIC DNA]</scope>
    <source>
        <tissue evidence="1">The whole plant</tissue>
    </source>
</reference>
<dbReference type="EMBL" id="KZ503395">
    <property type="protein sequence ID" value="PKU64778.1"/>
    <property type="molecule type" value="Genomic_DNA"/>
</dbReference>
<name>A0A2I0VMZ8_9ASPA</name>
<evidence type="ECO:0000313" key="2">
    <source>
        <dbReference type="Proteomes" id="UP000233837"/>
    </source>
</evidence>
<gene>
    <name evidence="1" type="ORF">MA16_Dca012642</name>
</gene>